<dbReference type="EMBL" id="BGPR01012528">
    <property type="protein sequence ID" value="GBN56465.1"/>
    <property type="molecule type" value="Genomic_DNA"/>
</dbReference>
<accession>A0A4Y2PX47</accession>
<name>A0A4Y2PX47_ARAVE</name>
<evidence type="ECO:0000313" key="2">
    <source>
        <dbReference type="Proteomes" id="UP000499080"/>
    </source>
</evidence>
<gene>
    <name evidence="1" type="ORF">AVEN_49511_1</name>
</gene>
<sequence length="154" mass="18543">MQEDEENELDARNFILSEFESFNETYFSYWKDIDYSRRQMINFIDDLVDNLSVLVPENVYPTGLEDEPRQIKASIDHSAKEFKICLLNSFNHVAALSDMIILIDEDFNNYWWTLGELVYWYTDKLQKLHLEFLRVRELFDKMVQKYAEMCGIRI</sequence>
<comment type="caution">
    <text evidence="1">The sequence shown here is derived from an EMBL/GenBank/DDBJ whole genome shotgun (WGS) entry which is preliminary data.</text>
</comment>
<reference evidence="1 2" key="1">
    <citation type="journal article" date="2019" name="Sci. Rep.">
        <title>Orb-weaving spider Araneus ventricosus genome elucidates the spidroin gene catalogue.</title>
        <authorList>
            <person name="Kono N."/>
            <person name="Nakamura H."/>
            <person name="Ohtoshi R."/>
            <person name="Moran D.A.P."/>
            <person name="Shinohara A."/>
            <person name="Yoshida Y."/>
            <person name="Fujiwara M."/>
            <person name="Mori M."/>
            <person name="Tomita M."/>
            <person name="Arakawa K."/>
        </authorList>
    </citation>
    <scope>NUCLEOTIDE SEQUENCE [LARGE SCALE GENOMIC DNA]</scope>
</reference>
<dbReference type="OrthoDB" id="408631at2759"/>
<keyword evidence="2" id="KW-1185">Reference proteome</keyword>
<dbReference type="Proteomes" id="UP000499080">
    <property type="component" value="Unassembled WGS sequence"/>
</dbReference>
<evidence type="ECO:0000313" key="1">
    <source>
        <dbReference type="EMBL" id="GBN56465.1"/>
    </source>
</evidence>
<organism evidence="1 2">
    <name type="scientific">Araneus ventricosus</name>
    <name type="common">Orbweaver spider</name>
    <name type="synonym">Epeira ventricosa</name>
    <dbReference type="NCBI Taxonomy" id="182803"/>
    <lineage>
        <taxon>Eukaryota</taxon>
        <taxon>Metazoa</taxon>
        <taxon>Ecdysozoa</taxon>
        <taxon>Arthropoda</taxon>
        <taxon>Chelicerata</taxon>
        <taxon>Arachnida</taxon>
        <taxon>Araneae</taxon>
        <taxon>Araneomorphae</taxon>
        <taxon>Entelegynae</taxon>
        <taxon>Araneoidea</taxon>
        <taxon>Araneidae</taxon>
        <taxon>Araneus</taxon>
    </lineage>
</organism>
<proteinExistence type="predicted"/>
<protein>
    <submittedName>
        <fullName evidence="1">Uncharacterized protein</fullName>
    </submittedName>
</protein>
<dbReference type="AlphaFoldDB" id="A0A4Y2PX47"/>